<dbReference type="Proteomes" id="UP000023152">
    <property type="component" value="Unassembled WGS sequence"/>
</dbReference>
<sequence>MFAMHNTCALHQPPMKHGFDEKAQKKVMVYEEGVDTAYGYRWISNKSFEWILQIEGQSKFMTIGIWGQAGNNEVELKSGPFSSEFDKTKYGYVITGFGEAVHNIIAHTSTDPNILGKSLTEAKAKTNTTTILRKDNLHLNTTIAGVNNNNNNN</sequence>
<evidence type="ECO:0000313" key="1">
    <source>
        <dbReference type="EMBL" id="ETO35087.1"/>
    </source>
</evidence>
<protein>
    <submittedName>
        <fullName evidence="1">Uncharacterized protein</fullName>
    </submittedName>
</protein>
<dbReference type="EMBL" id="ASPP01001972">
    <property type="protein sequence ID" value="ETO35087.1"/>
    <property type="molecule type" value="Genomic_DNA"/>
</dbReference>
<gene>
    <name evidence="1" type="ORF">RFI_01987</name>
</gene>
<comment type="caution">
    <text evidence="1">The sequence shown here is derived from an EMBL/GenBank/DDBJ whole genome shotgun (WGS) entry which is preliminary data.</text>
</comment>
<keyword evidence="2" id="KW-1185">Reference proteome</keyword>
<reference evidence="1 2" key="1">
    <citation type="journal article" date="2013" name="Curr. Biol.">
        <title>The Genome of the Foraminiferan Reticulomyxa filosa.</title>
        <authorList>
            <person name="Glockner G."/>
            <person name="Hulsmann N."/>
            <person name="Schleicher M."/>
            <person name="Noegel A.A."/>
            <person name="Eichinger L."/>
            <person name="Gallinger C."/>
            <person name="Pawlowski J."/>
            <person name="Sierra R."/>
            <person name="Euteneuer U."/>
            <person name="Pillet L."/>
            <person name="Moustafa A."/>
            <person name="Platzer M."/>
            <person name="Groth M."/>
            <person name="Szafranski K."/>
            <person name="Schliwa M."/>
        </authorList>
    </citation>
    <scope>NUCLEOTIDE SEQUENCE [LARGE SCALE GENOMIC DNA]</scope>
</reference>
<dbReference type="AlphaFoldDB" id="X6PBN0"/>
<evidence type="ECO:0000313" key="2">
    <source>
        <dbReference type="Proteomes" id="UP000023152"/>
    </source>
</evidence>
<accession>X6PBN0</accession>
<proteinExistence type="predicted"/>
<organism evidence="1 2">
    <name type="scientific">Reticulomyxa filosa</name>
    <dbReference type="NCBI Taxonomy" id="46433"/>
    <lineage>
        <taxon>Eukaryota</taxon>
        <taxon>Sar</taxon>
        <taxon>Rhizaria</taxon>
        <taxon>Retaria</taxon>
        <taxon>Foraminifera</taxon>
        <taxon>Monothalamids</taxon>
        <taxon>Reticulomyxidae</taxon>
        <taxon>Reticulomyxa</taxon>
    </lineage>
</organism>
<name>X6PBN0_RETFI</name>